<dbReference type="EMBL" id="JARQWQ010000017">
    <property type="protein sequence ID" value="KAK2566394.1"/>
    <property type="molecule type" value="Genomic_DNA"/>
</dbReference>
<reference evidence="1" key="1">
    <citation type="journal article" date="2023" name="G3 (Bethesda)">
        <title>Whole genome assembly and annotation of the endangered Caribbean coral Acropora cervicornis.</title>
        <authorList>
            <person name="Selwyn J.D."/>
            <person name="Vollmer S.V."/>
        </authorList>
    </citation>
    <scope>NUCLEOTIDE SEQUENCE</scope>
    <source>
        <strain evidence="1">K2</strain>
    </source>
</reference>
<keyword evidence="2" id="KW-1185">Reference proteome</keyword>
<comment type="caution">
    <text evidence="1">The sequence shown here is derived from an EMBL/GenBank/DDBJ whole genome shotgun (WGS) entry which is preliminary data.</text>
</comment>
<proteinExistence type="predicted"/>
<sequence>ILTSFKNSFSKIFFKNIESPLRVREINASGCVSSVFTASVWVSWEETNSTAACAYTIITRTYPLQDYEELTGFDLDQ</sequence>
<evidence type="ECO:0000313" key="2">
    <source>
        <dbReference type="Proteomes" id="UP001249851"/>
    </source>
</evidence>
<feature type="non-terminal residue" evidence="1">
    <location>
        <position position="77"/>
    </location>
</feature>
<dbReference type="AlphaFoldDB" id="A0AAD9QS75"/>
<protein>
    <submittedName>
        <fullName evidence="1">Uncharacterized protein</fullName>
    </submittedName>
</protein>
<accession>A0AAD9QS75</accession>
<evidence type="ECO:0000313" key="1">
    <source>
        <dbReference type="EMBL" id="KAK2566394.1"/>
    </source>
</evidence>
<dbReference type="Proteomes" id="UP001249851">
    <property type="component" value="Unassembled WGS sequence"/>
</dbReference>
<name>A0AAD9QS75_ACRCE</name>
<reference evidence="1" key="2">
    <citation type="journal article" date="2023" name="Science">
        <title>Genomic signatures of disease resistance in endangered staghorn corals.</title>
        <authorList>
            <person name="Vollmer S.V."/>
            <person name="Selwyn J.D."/>
            <person name="Despard B.A."/>
            <person name="Roesel C.L."/>
        </authorList>
    </citation>
    <scope>NUCLEOTIDE SEQUENCE</scope>
    <source>
        <strain evidence="1">K2</strain>
    </source>
</reference>
<organism evidence="1 2">
    <name type="scientific">Acropora cervicornis</name>
    <name type="common">Staghorn coral</name>
    <dbReference type="NCBI Taxonomy" id="6130"/>
    <lineage>
        <taxon>Eukaryota</taxon>
        <taxon>Metazoa</taxon>
        <taxon>Cnidaria</taxon>
        <taxon>Anthozoa</taxon>
        <taxon>Hexacorallia</taxon>
        <taxon>Scleractinia</taxon>
        <taxon>Astrocoeniina</taxon>
        <taxon>Acroporidae</taxon>
        <taxon>Acropora</taxon>
    </lineage>
</organism>
<gene>
    <name evidence="1" type="ORF">P5673_009900</name>
</gene>